<feature type="compositionally biased region" description="Low complexity" evidence="1">
    <location>
        <begin position="369"/>
        <end position="380"/>
    </location>
</feature>
<evidence type="ECO:0000256" key="1">
    <source>
        <dbReference type="SAM" id="MobiDB-lite"/>
    </source>
</evidence>
<gene>
    <name evidence="3" type="ORF">L486_04636</name>
</gene>
<feature type="compositionally biased region" description="Polar residues" evidence="1">
    <location>
        <begin position="328"/>
        <end position="340"/>
    </location>
</feature>
<feature type="region of interest" description="Disordered" evidence="1">
    <location>
        <begin position="280"/>
        <end position="400"/>
    </location>
</feature>
<organism evidence="3 4">
    <name type="scientific">Kwoniella mangroviensis CBS 10435</name>
    <dbReference type="NCBI Taxonomy" id="1331196"/>
    <lineage>
        <taxon>Eukaryota</taxon>
        <taxon>Fungi</taxon>
        <taxon>Dikarya</taxon>
        <taxon>Basidiomycota</taxon>
        <taxon>Agaricomycotina</taxon>
        <taxon>Tremellomycetes</taxon>
        <taxon>Tremellales</taxon>
        <taxon>Cryptococcaceae</taxon>
        <taxon>Kwoniella</taxon>
    </lineage>
</organism>
<keyword evidence="2" id="KW-0472">Membrane</keyword>
<proteinExistence type="predicted"/>
<evidence type="ECO:0000313" key="3">
    <source>
        <dbReference type="EMBL" id="OCF57181.1"/>
    </source>
</evidence>
<reference evidence="3 4" key="1">
    <citation type="submission" date="2013-07" db="EMBL/GenBank/DDBJ databases">
        <title>The Genome Sequence of Kwoniella mangroviensis CBS10435.</title>
        <authorList>
            <consortium name="The Broad Institute Genome Sequencing Platform"/>
            <person name="Cuomo C."/>
            <person name="Litvintseva A."/>
            <person name="Chen Y."/>
            <person name="Heitman J."/>
            <person name="Sun S."/>
            <person name="Springer D."/>
            <person name="Dromer F."/>
            <person name="Young S.K."/>
            <person name="Zeng Q."/>
            <person name="Gargeya S."/>
            <person name="Fitzgerald M."/>
            <person name="Abouelleil A."/>
            <person name="Alvarado L."/>
            <person name="Berlin A.M."/>
            <person name="Chapman S.B."/>
            <person name="Dewar J."/>
            <person name="Goldberg J."/>
            <person name="Griggs A."/>
            <person name="Gujja S."/>
            <person name="Hansen M."/>
            <person name="Howarth C."/>
            <person name="Imamovic A."/>
            <person name="Larimer J."/>
            <person name="McCowan C."/>
            <person name="Murphy C."/>
            <person name="Pearson M."/>
            <person name="Priest M."/>
            <person name="Roberts A."/>
            <person name="Saif S."/>
            <person name="Shea T."/>
            <person name="Sykes S."/>
            <person name="Wortman J."/>
            <person name="Nusbaum C."/>
            <person name="Birren B."/>
        </authorList>
    </citation>
    <scope>NUCLEOTIDE SEQUENCE [LARGE SCALE GENOMIC DNA]</scope>
    <source>
        <strain evidence="3 4">CBS 10435</strain>
    </source>
</reference>
<protein>
    <submittedName>
        <fullName evidence="3">Uncharacterized protein</fullName>
    </submittedName>
</protein>
<feature type="region of interest" description="Disordered" evidence="1">
    <location>
        <begin position="1"/>
        <end position="32"/>
    </location>
</feature>
<evidence type="ECO:0000313" key="4">
    <source>
        <dbReference type="Proteomes" id="UP000092583"/>
    </source>
</evidence>
<dbReference type="AlphaFoldDB" id="A0A1B9INZ8"/>
<dbReference type="OrthoDB" id="3981028at2759"/>
<feature type="compositionally biased region" description="Polar residues" evidence="1">
    <location>
        <begin position="280"/>
        <end position="289"/>
    </location>
</feature>
<reference evidence="4" key="2">
    <citation type="submission" date="2013-12" db="EMBL/GenBank/DDBJ databases">
        <title>Evolution of pathogenesis and genome organization in the Tremellales.</title>
        <authorList>
            <person name="Cuomo C."/>
            <person name="Litvintseva A."/>
            <person name="Heitman J."/>
            <person name="Chen Y."/>
            <person name="Sun S."/>
            <person name="Springer D."/>
            <person name="Dromer F."/>
            <person name="Young S."/>
            <person name="Zeng Q."/>
            <person name="Chapman S."/>
            <person name="Gujja S."/>
            <person name="Saif S."/>
            <person name="Birren B."/>
        </authorList>
    </citation>
    <scope>NUCLEOTIDE SEQUENCE [LARGE SCALE GENOMIC DNA]</scope>
    <source>
        <strain evidence="4">CBS 10435</strain>
    </source>
</reference>
<feature type="compositionally biased region" description="Low complexity" evidence="1">
    <location>
        <begin position="293"/>
        <end position="320"/>
    </location>
</feature>
<name>A0A1B9INZ8_9TREE</name>
<sequence>MHPRPKQRIISTSSTGLTGSTGSNGSTRPDPSIPISQIEVLYNTAVQSFVRRDHVKTQAVLSRLLSLLDDQQNQNNARGKAKSTWYDLDLDGVVDGEEVEQVDVDEWMIKTLKLSISSPTSLYTDPPTKTTTLPKEITNLLPPTAPDKLLDHLLQLCKEHLSVDILPPQIISTLLLASLKLRPSPPSLDFAHRLSEDWLTALPDQFIAVISPQIGNRVKDVKKRKRVEGAREGYMKVVELFVGEVLSREGEFEMARGFLDGENILGSKRKEALYKHLRTVQTTPQNQIPTPSPSSSLVLPSSSSSRSRSGSSSTTSSSSSERTARPNHVQQLGLQSQNIPILSRDKGKGKIEAKELEDVTGMDKDKVTSSGPGSGSKSSKLNNNPASESSTSRSKLSEERDTAINSRIHQLILSIFPSSISQRLDSLLGNNLSYFLSIPIPLIIILTLIIRLRRRNQRRNMNSSLSPTTQNGLVDVRTRLRLARIRQRGWWGWVMHYLNWWINKFGGVWKLGTTITYL</sequence>
<keyword evidence="2" id="KW-1133">Transmembrane helix</keyword>
<keyword evidence="2" id="KW-0812">Transmembrane</keyword>
<dbReference type="EMBL" id="KI669463">
    <property type="protein sequence ID" value="OCF57181.1"/>
    <property type="molecule type" value="Genomic_DNA"/>
</dbReference>
<evidence type="ECO:0000256" key="2">
    <source>
        <dbReference type="SAM" id="Phobius"/>
    </source>
</evidence>
<feature type="compositionally biased region" description="Basic and acidic residues" evidence="1">
    <location>
        <begin position="343"/>
        <end position="367"/>
    </location>
</feature>
<feature type="compositionally biased region" description="Low complexity" evidence="1">
    <location>
        <begin position="11"/>
        <end position="27"/>
    </location>
</feature>
<dbReference type="Proteomes" id="UP000092583">
    <property type="component" value="Unassembled WGS sequence"/>
</dbReference>
<keyword evidence="4" id="KW-1185">Reference proteome</keyword>
<accession>A0A1B9INZ8</accession>
<dbReference type="STRING" id="1331196.A0A1B9INZ8"/>
<feature type="transmembrane region" description="Helical" evidence="2">
    <location>
        <begin position="432"/>
        <end position="452"/>
    </location>
</feature>